<reference evidence="1" key="1">
    <citation type="submission" date="2024-05" db="EMBL/GenBank/DDBJ databases">
        <authorList>
            <person name="Ferriol-Gonzalez C."/>
            <person name="Concha-Eloko R."/>
            <person name="Bernabeu-Gimeno M."/>
            <person name="Fernandez-Cuenca F."/>
            <person name="Canada-Garcia J.E."/>
            <person name="Garcia-Cobos S."/>
            <person name="Sanjuan R."/>
            <person name="Domingo-Calap P."/>
        </authorList>
    </citation>
    <scope>NUCLEOTIDE SEQUENCE</scope>
</reference>
<dbReference type="EMBL" id="PP848851">
    <property type="protein sequence ID" value="XCG96914.1"/>
    <property type="molecule type" value="Genomic_DNA"/>
</dbReference>
<sequence length="58" mass="6924">MAVFILKQASDWHRAEPIEINTMEELLAFVEEHGDIVIYSKRDDEEYQTLTIYDTYLE</sequence>
<name>A0AAU8EHS4_9VIRU</name>
<evidence type="ECO:0000313" key="1">
    <source>
        <dbReference type="EMBL" id="XCG96914.1"/>
    </source>
</evidence>
<gene>
    <name evidence="1" type="ORF">vBKpn2P2_66</name>
</gene>
<accession>A0AAU8EHS4</accession>
<proteinExistence type="predicted"/>
<organism evidence="1">
    <name type="scientific">Klebsiella phage vB_Kpn2-P2</name>
    <dbReference type="NCBI Taxonomy" id="3230849"/>
    <lineage>
        <taxon>Viruses</taxon>
    </lineage>
</organism>
<protein>
    <submittedName>
        <fullName evidence="1">Uncharacterized protein</fullName>
    </submittedName>
</protein>